<dbReference type="AlphaFoldDB" id="A0A9D4NTN1"/>
<dbReference type="EMBL" id="SDOV01000007">
    <property type="protein sequence ID" value="KAH7639015.1"/>
    <property type="molecule type" value="Genomic_DNA"/>
</dbReference>
<sequence length="390" mass="44112">MKFIIILTTLLVAVNGVHHQPQLLQKRQEQRPKLYSPDTITDKNDLIYQQKIIPSYQGRHYYSWTPSSDGYYQQNIPVTYSPIVGGHIGSGYMIPISYGHQNIDNEKYYPTASIIPLSESGSESRPKSFVEYRKPTIFVVGRSFDGADNKAVNEIIPAAAAATTASSASIPALTASAHTADDSIIAGRSSQYQPPIVCNHQPPAGYQPRSFLWEMENIVVPWLQYRGLLKYSTPLNSAIQPWDGVSKYWTAIHTDDSPCGIRYVYMQDELERMFQPHLIYQQQQQQHQQQQPIRIVPGTAISHHPNQQPHYPHQQPHYPHHHQQHYPNPHHQQPIQPIHSTNVQTPIIETVPVIDTHVGSSNNRISSITNEPITGIPAGQIHYPVKSSKK</sequence>
<feature type="compositionally biased region" description="Low complexity" evidence="1">
    <location>
        <begin position="303"/>
        <end position="317"/>
    </location>
</feature>
<evidence type="ECO:0000256" key="1">
    <source>
        <dbReference type="SAM" id="MobiDB-lite"/>
    </source>
</evidence>
<feature type="chain" id="PRO_5039175207" evidence="2">
    <location>
        <begin position="20"/>
        <end position="390"/>
    </location>
</feature>
<dbReference type="Proteomes" id="UP000828236">
    <property type="component" value="Unassembled WGS sequence"/>
</dbReference>
<feature type="signal peptide" evidence="2">
    <location>
        <begin position="1"/>
        <end position="19"/>
    </location>
</feature>
<organism evidence="3">
    <name type="scientific">Dermatophagoides farinae</name>
    <name type="common">American house dust mite</name>
    <dbReference type="NCBI Taxonomy" id="6954"/>
    <lineage>
        <taxon>Eukaryota</taxon>
        <taxon>Metazoa</taxon>
        <taxon>Ecdysozoa</taxon>
        <taxon>Arthropoda</taxon>
        <taxon>Chelicerata</taxon>
        <taxon>Arachnida</taxon>
        <taxon>Acari</taxon>
        <taxon>Acariformes</taxon>
        <taxon>Sarcoptiformes</taxon>
        <taxon>Astigmata</taxon>
        <taxon>Psoroptidia</taxon>
        <taxon>Analgoidea</taxon>
        <taxon>Pyroglyphidae</taxon>
        <taxon>Dermatophagoidinae</taxon>
        <taxon>Dermatophagoides</taxon>
    </lineage>
</organism>
<accession>A0A9D4NTN1</accession>
<reference evidence="3" key="1">
    <citation type="submission" date="2020-06" db="EMBL/GenBank/DDBJ databases">
        <authorList>
            <person name="Ji K."/>
            <person name="Li J."/>
        </authorList>
    </citation>
    <scope>NUCLEOTIDE SEQUENCE</scope>
    <source>
        <strain evidence="3">JKM2019</strain>
        <tissue evidence="3">Whole body</tissue>
    </source>
</reference>
<feature type="region of interest" description="Disordered" evidence="1">
    <location>
        <begin position="300"/>
        <end position="337"/>
    </location>
</feature>
<feature type="compositionally biased region" description="Low complexity" evidence="1">
    <location>
        <begin position="325"/>
        <end position="337"/>
    </location>
</feature>
<keyword evidence="2" id="KW-0732">Signal</keyword>
<evidence type="ECO:0000313" key="3">
    <source>
        <dbReference type="EMBL" id="KAH7639015.1"/>
    </source>
</evidence>
<protein>
    <submittedName>
        <fullName evidence="3">Uncharacterized protein</fullName>
    </submittedName>
</protein>
<gene>
    <name evidence="3" type="ORF">HUG17_3048</name>
</gene>
<proteinExistence type="predicted"/>
<evidence type="ECO:0000256" key="2">
    <source>
        <dbReference type="SAM" id="SignalP"/>
    </source>
</evidence>
<reference evidence="3" key="2">
    <citation type="journal article" date="2021" name="World Allergy Organ. J.">
        <title>Chromosome-level assembly of Dermatophagoides farinae genome and transcriptome reveals two novel allergens Der f 37 and Der f 39.</title>
        <authorList>
            <person name="Chen J."/>
            <person name="Cai Z."/>
            <person name="Fan D."/>
            <person name="Hu J."/>
            <person name="Hou Y."/>
            <person name="He Y."/>
            <person name="Zhang Z."/>
            <person name="Zhao Z."/>
            <person name="Gao P."/>
            <person name="Hu W."/>
            <person name="Sun J."/>
            <person name="Li J."/>
            <person name="Ji K."/>
        </authorList>
    </citation>
    <scope>NUCLEOTIDE SEQUENCE</scope>
    <source>
        <strain evidence="3">JKM2019</strain>
    </source>
</reference>
<comment type="caution">
    <text evidence="3">The sequence shown here is derived from an EMBL/GenBank/DDBJ whole genome shotgun (WGS) entry which is preliminary data.</text>
</comment>
<name>A0A9D4NTN1_DERFA</name>